<dbReference type="Pfam" id="PF06202">
    <property type="entry name" value="GDE_C"/>
    <property type="match status" value="1"/>
</dbReference>
<sequence length="597" mass="68385">MKVTHKLTNPAITKQIDVPQAFLLGNDRQDFVNFYGETCSRYEGWFVKHKDDHLKVLANIEVSGETPTEIILEPLFSLVGRKYKDFKESYFLLKDEPVLIYELSQTKNFTVRLDIRHIFDEPQWGRNYSTWRIENGIMVGYLDEGKNEQYFVALLTDGPINETKSWQETRYSRDEKRHSAPVSLYEFEVGSFESSKLVMAFGATEKEANKRAQNSFDEKKISLLKEGKNVSVKPAHKNAVKAATFYSHKALEDLFIGNGLMAGLPWFNKTWSRDELLSIPALEPKKAKAIIKKYLKAAWPSGKIPVILGGSALSSDALGTLCWAILNTGIKLSIDEKITLADKLIKAVGLLEENDYLGFVYSDTNESWMDSIDREGYLIEIQALYAKILELTYALTGDIRYDEKRAKVLKNIRMYYLYSKHCSADRLEDPAIRPNVFLAAFFAPEILTKKEWEKVFDRILPHIWLNWGGLSSIDKKCLEYSEVSTGEDNMSYHNGDSWFFVNNIAALVLYNTNKLKYHKVIKKILEASTDEILWHNFVGRPGEISSAKSLDSWGCGTQAFSASTYIYLVWNMDIRKQGFKREQVKSSAGKRYVFSNL</sequence>
<dbReference type="InterPro" id="IPR010401">
    <property type="entry name" value="AGL/Gdb1"/>
</dbReference>
<dbReference type="InterPro" id="IPR032790">
    <property type="entry name" value="GDE_C"/>
</dbReference>
<proteinExistence type="predicted"/>
<dbReference type="AlphaFoldDB" id="A0A0G0W946"/>
<evidence type="ECO:0000313" key="2">
    <source>
        <dbReference type="EMBL" id="KKS09519.1"/>
    </source>
</evidence>
<evidence type="ECO:0000313" key="3">
    <source>
        <dbReference type="Proteomes" id="UP000033869"/>
    </source>
</evidence>
<gene>
    <name evidence="2" type="ORF">UU65_C0002G0297</name>
</gene>
<dbReference type="Proteomes" id="UP000033869">
    <property type="component" value="Unassembled WGS sequence"/>
</dbReference>
<comment type="caution">
    <text evidence="2">The sequence shown here is derived from an EMBL/GenBank/DDBJ whole genome shotgun (WGS) entry which is preliminary data.</text>
</comment>
<dbReference type="PANTHER" id="PTHR10569:SF2">
    <property type="entry name" value="GLYCOGEN DEBRANCHING ENZYME"/>
    <property type="match status" value="1"/>
</dbReference>
<name>A0A0G0W946_UNCC2</name>
<accession>A0A0G0W946</accession>
<organism evidence="2 3">
    <name type="scientific">candidate division CPR2 bacterium GW2011_GWC1_41_48</name>
    <dbReference type="NCBI Taxonomy" id="1618344"/>
    <lineage>
        <taxon>Bacteria</taxon>
        <taxon>Bacteria division CPR2</taxon>
    </lineage>
</organism>
<dbReference type="EMBL" id="LCBL01000002">
    <property type="protein sequence ID" value="KKS09519.1"/>
    <property type="molecule type" value="Genomic_DNA"/>
</dbReference>
<dbReference type="InterPro" id="IPR008928">
    <property type="entry name" value="6-hairpin_glycosidase_sf"/>
</dbReference>
<feature type="domain" description="Glycogen debranching enzyme C-terminal" evidence="1">
    <location>
        <begin position="369"/>
        <end position="564"/>
    </location>
</feature>
<reference evidence="2 3" key="1">
    <citation type="journal article" date="2015" name="Nature">
        <title>rRNA introns, odd ribosomes, and small enigmatic genomes across a large radiation of phyla.</title>
        <authorList>
            <person name="Brown C.T."/>
            <person name="Hug L.A."/>
            <person name="Thomas B.C."/>
            <person name="Sharon I."/>
            <person name="Castelle C.J."/>
            <person name="Singh A."/>
            <person name="Wilkins M.J."/>
            <person name="Williams K.H."/>
            <person name="Banfield J.F."/>
        </authorList>
    </citation>
    <scope>NUCLEOTIDE SEQUENCE [LARGE SCALE GENOMIC DNA]</scope>
</reference>
<evidence type="ECO:0000259" key="1">
    <source>
        <dbReference type="Pfam" id="PF06202"/>
    </source>
</evidence>
<dbReference type="GO" id="GO:0004135">
    <property type="term" value="F:amylo-alpha-1,6-glucosidase activity"/>
    <property type="evidence" value="ECO:0007669"/>
    <property type="project" value="InterPro"/>
</dbReference>
<dbReference type="GO" id="GO:0005980">
    <property type="term" value="P:glycogen catabolic process"/>
    <property type="evidence" value="ECO:0007669"/>
    <property type="project" value="InterPro"/>
</dbReference>
<dbReference type="GO" id="GO:0004134">
    <property type="term" value="F:4-alpha-glucanotransferase activity"/>
    <property type="evidence" value="ECO:0007669"/>
    <property type="project" value="InterPro"/>
</dbReference>
<protein>
    <recommendedName>
        <fullName evidence="1">Glycogen debranching enzyme C-terminal domain-containing protein</fullName>
    </recommendedName>
</protein>
<dbReference type="PANTHER" id="PTHR10569">
    <property type="entry name" value="GLYCOGEN DEBRANCHING ENZYME"/>
    <property type="match status" value="1"/>
</dbReference>
<dbReference type="SUPFAM" id="SSF48208">
    <property type="entry name" value="Six-hairpin glycosidases"/>
    <property type="match status" value="1"/>
</dbReference>